<evidence type="ECO:0000313" key="2">
    <source>
        <dbReference type="Proteomes" id="UP000815325"/>
    </source>
</evidence>
<evidence type="ECO:0008006" key="3">
    <source>
        <dbReference type="Google" id="ProtNLM"/>
    </source>
</evidence>
<dbReference type="EMBL" id="MU069647">
    <property type="protein sequence ID" value="KAF5836705.1"/>
    <property type="molecule type" value="Genomic_DNA"/>
</dbReference>
<sequence length="249" mass="26695">MPALSELLRQLVPHASTSACFYADLQALSLPDSCMPFVAHLASTSLTELSFGCGGPGRKASVHSGEGSSTAIACVMRGCPRLQALRLSHPWGDILQWSSRSLTKLTCVAVASRYFRDLLNADLPALGLICVEEQLTVLGIFSLPEAEALAQSMENRLDDPSKQALQLDIQFIKVDSLRSLGFPAIQAHVLKQAFAPLVARPAQARVGGLTYQGVAFANATEENELAAMFPSKKQRPVLSQGSNPCTNFP</sequence>
<keyword evidence="2" id="KW-1185">Reference proteome</keyword>
<proteinExistence type="predicted"/>
<name>A0ABQ7GQ21_DUNSA</name>
<protein>
    <recommendedName>
        <fullName evidence="3">CBS domain-containing protein</fullName>
    </recommendedName>
</protein>
<accession>A0ABQ7GQ21</accession>
<comment type="caution">
    <text evidence="1">The sequence shown here is derived from an EMBL/GenBank/DDBJ whole genome shotgun (WGS) entry which is preliminary data.</text>
</comment>
<evidence type="ECO:0000313" key="1">
    <source>
        <dbReference type="EMBL" id="KAF5836705.1"/>
    </source>
</evidence>
<dbReference type="Proteomes" id="UP000815325">
    <property type="component" value="Unassembled WGS sequence"/>
</dbReference>
<reference evidence="1" key="1">
    <citation type="submission" date="2017-08" db="EMBL/GenBank/DDBJ databases">
        <authorList>
            <person name="Polle J.E."/>
            <person name="Barry K."/>
            <person name="Cushman J."/>
            <person name="Schmutz J."/>
            <person name="Tran D."/>
            <person name="Hathwaick L.T."/>
            <person name="Yim W.C."/>
            <person name="Jenkins J."/>
            <person name="Mckie-Krisberg Z.M."/>
            <person name="Prochnik S."/>
            <person name="Lindquist E."/>
            <person name="Dockter R.B."/>
            <person name="Adam C."/>
            <person name="Molina H."/>
            <person name="Bunkerborg J."/>
            <person name="Jin E."/>
            <person name="Buchheim M."/>
            <person name="Magnuson J."/>
        </authorList>
    </citation>
    <scope>NUCLEOTIDE SEQUENCE</scope>
    <source>
        <strain evidence="1">CCAP 19/18</strain>
    </source>
</reference>
<gene>
    <name evidence="1" type="ORF">DUNSADRAFT_5580</name>
</gene>
<organism evidence="1 2">
    <name type="scientific">Dunaliella salina</name>
    <name type="common">Green alga</name>
    <name type="synonym">Protococcus salinus</name>
    <dbReference type="NCBI Taxonomy" id="3046"/>
    <lineage>
        <taxon>Eukaryota</taxon>
        <taxon>Viridiplantae</taxon>
        <taxon>Chlorophyta</taxon>
        <taxon>core chlorophytes</taxon>
        <taxon>Chlorophyceae</taxon>
        <taxon>CS clade</taxon>
        <taxon>Chlamydomonadales</taxon>
        <taxon>Dunaliellaceae</taxon>
        <taxon>Dunaliella</taxon>
    </lineage>
</organism>